<dbReference type="SMART" id="SM00267">
    <property type="entry name" value="GGDEF"/>
    <property type="match status" value="1"/>
</dbReference>
<sequence>MDSFTLIVASAMVGAIMAATMGLLYRASSGRRCLLDWAIAGALFSVNNIVGAFAAMSGSWHALLPAIANTIYIAGHYAVLAGVRRHLGRSPRYDVLAALSLAVFLLHLTPFAISSVAHRLLMFTPVIAAINLSIAGLLWRQPDSEARSSYMPLVVLEVLFMFQLTLRAMYMVASEHTPLTFLGSQFLQTSGSLFVLVFLSVVTMCCALIVLRHQELALRRASLTDALTGWLNRRALHDLAERDYRRARRTGEPLYFITFDIDHFKSVNDRFGHGTGDAAIRRVTELSAHALRGYDALFRIGGEEFAVLINGVSAEDARSIAERLRELVDASPLHIDGHTIALTVSVGLAALEPADHKWEDILRRADDALYHAKKTGRNRVCVSGDDAPRLHLVDRSSANA</sequence>
<protein>
    <recommendedName>
        <fullName evidence="1">diguanylate cyclase</fullName>
        <ecNumber evidence="1">2.7.7.65</ecNumber>
    </recommendedName>
</protein>
<dbReference type="PANTHER" id="PTHR45138:SF9">
    <property type="entry name" value="DIGUANYLATE CYCLASE DGCM-RELATED"/>
    <property type="match status" value="1"/>
</dbReference>
<dbReference type="RefSeq" id="WP_135208053.1">
    <property type="nucleotide sequence ID" value="NZ_SPVF01000192.1"/>
</dbReference>
<feature type="transmembrane region" description="Helical" evidence="3">
    <location>
        <begin position="6"/>
        <end position="25"/>
    </location>
</feature>
<keyword evidence="3" id="KW-1133">Transmembrane helix</keyword>
<organism evidence="5 6">
    <name type="scientific">Zemynaea arenosa</name>
    <dbReference type="NCBI Taxonomy" id="2561931"/>
    <lineage>
        <taxon>Bacteria</taxon>
        <taxon>Pseudomonadati</taxon>
        <taxon>Pseudomonadota</taxon>
        <taxon>Betaproteobacteria</taxon>
        <taxon>Burkholderiales</taxon>
        <taxon>Oxalobacteraceae</taxon>
        <taxon>Telluria group</taxon>
        <taxon>Zemynaea</taxon>
    </lineage>
</organism>
<keyword evidence="6" id="KW-1185">Reference proteome</keyword>
<dbReference type="InterPro" id="IPR029787">
    <property type="entry name" value="Nucleotide_cyclase"/>
</dbReference>
<feature type="transmembrane region" description="Helical" evidence="3">
    <location>
        <begin position="95"/>
        <end position="114"/>
    </location>
</feature>
<feature type="domain" description="GGDEF" evidence="4">
    <location>
        <begin position="252"/>
        <end position="385"/>
    </location>
</feature>
<feature type="transmembrane region" description="Helical" evidence="3">
    <location>
        <begin position="120"/>
        <end position="139"/>
    </location>
</feature>
<evidence type="ECO:0000313" key="5">
    <source>
        <dbReference type="EMBL" id="TFW17096.1"/>
    </source>
</evidence>
<dbReference type="OrthoDB" id="9813903at2"/>
<dbReference type="CDD" id="cd01949">
    <property type="entry name" value="GGDEF"/>
    <property type="match status" value="1"/>
</dbReference>
<comment type="caution">
    <text evidence="5">The sequence shown here is derived from an EMBL/GenBank/DDBJ whole genome shotgun (WGS) entry which is preliminary data.</text>
</comment>
<reference evidence="5 6" key="1">
    <citation type="submission" date="2019-03" db="EMBL/GenBank/DDBJ databases">
        <title>Draft Genome Sequence of Massilia arenosa sp. nov., a Novel Massilia Species Isolated from a Sandy-loam Maize Soil.</title>
        <authorList>
            <person name="Raths R."/>
            <person name="Peta V."/>
            <person name="Bucking H."/>
        </authorList>
    </citation>
    <scope>NUCLEOTIDE SEQUENCE [LARGE SCALE GENOMIC DNA]</scope>
    <source>
        <strain evidence="5 6">MC02</strain>
    </source>
</reference>
<dbReference type="Pfam" id="PF00990">
    <property type="entry name" value="GGDEF"/>
    <property type="match status" value="1"/>
</dbReference>
<name>A0A4Y9S6E2_9BURK</name>
<dbReference type="PROSITE" id="PS50887">
    <property type="entry name" value="GGDEF"/>
    <property type="match status" value="1"/>
</dbReference>
<feature type="transmembrane region" description="Helical" evidence="3">
    <location>
        <begin position="62"/>
        <end position="83"/>
    </location>
</feature>
<dbReference type="InterPro" id="IPR043128">
    <property type="entry name" value="Rev_trsase/Diguanyl_cyclase"/>
</dbReference>
<evidence type="ECO:0000256" key="2">
    <source>
        <dbReference type="ARBA" id="ARBA00034247"/>
    </source>
</evidence>
<dbReference type="InterPro" id="IPR000160">
    <property type="entry name" value="GGDEF_dom"/>
</dbReference>
<dbReference type="EMBL" id="SPVF01000192">
    <property type="protein sequence ID" value="TFW17096.1"/>
    <property type="molecule type" value="Genomic_DNA"/>
</dbReference>
<keyword evidence="3" id="KW-0472">Membrane</keyword>
<dbReference type="FunFam" id="3.30.70.270:FF:000001">
    <property type="entry name" value="Diguanylate cyclase domain protein"/>
    <property type="match status" value="1"/>
</dbReference>
<dbReference type="AlphaFoldDB" id="A0A4Y9S6E2"/>
<feature type="transmembrane region" description="Helical" evidence="3">
    <location>
        <begin position="151"/>
        <end position="173"/>
    </location>
</feature>
<evidence type="ECO:0000259" key="4">
    <source>
        <dbReference type="PROSITE" id="PS50887"/>
    </source>
</evidence>
<dbReference type="NCBIfam" id="TIGR00254">
    <property type="entry name" value="GGDEF"/>
    <property type="match status" value="1"/>
</dbReference>
<dbReference type="Gene3D" id="3.30.70.270">
    <property type="match status" value="1"/>
</dbReference>
<dbReference type="InterPro" id="IPR050469">
    <property type="entry name" value="Diguanylate_Cyclase"/>
</dbReference>
<gene>
    <name evidence="5" type="ORF">E4L96_15110</name>
</gene>
<dbReference type="Proteomes" id="UP000298438">
    <property type="component" value="Unassembled WGS sequence"/>
</dbReference>
<dbReference type="GO" id="GO:0052621">
    <property type="term" value="F:diguanylate cyclase activity"/>
    <property type="evidence" value="ECO:0007669"/>
    <property type="project" value="UniProtKB-EC"/>
</dbReference>
<feature type="transmembrane region" description="Helical" evidence="3">
    <location>
        <begin position="193"/>
        <end position="211"/>
    </location>
</feature>
<dbReference type="EC" id="2.7.7.65" evidence="1"/>
<keyword evidence="3" id="KW-0812">Transmembrane</keyword>
<evidence type="ECO:0000256" key="1">
    <source>
        <dbReference type="ARBA" id="ARBA00012528"/>
    </source>
</evidence>
<evidence type="ECO:0000256" key="3">
    <source>
        <dbReference type="SAM" id="Phobius"/>
    </source>
</evidence>
<dbReference type="PANTHER" id="PTHR45138">
    <property type="entry name" value="REGULATORY COMPONENTS OF SENSORY TRANSDUCTION SYSTEM"/>
    <property type="match status" value="1"/>
</dbReference>
<comment type="catalytic activity">
    <reaction evidence="2">
        <text>2 GTP = 3',3'-c-di-GMP + 2 diphosphate</text>
        <dbReference type="Rhea" id="RHEA:24898"/>
        <dbReference type="ChEBI" id="CHEBI:33019"/>
        <dbReference type="ChEBI" id="CHEBI:37565"/>
        <dbReference type="ChEBI" id="CHEBI:58805"/>
        <dbReference type="EC" id="2.7.7.65"/>
    </reaction>
</comment>
<evidence type="ECO:0000313" key="6">
    <source>
        <dbReference type="Proteomes" id="UP000298438"/>
    </source>
</evidence>
<proteinExistence type="predicted"/>
<feature type="transmembrane region" description="Helical" evidence="3">
    <location>
        <begin position="37"/>
        <end position="56"/>
    </location>
</feature>
<dbReference type="SUPFAM" id="SSF55073">
    <property type="entry name" value="Nucleotide cyclase"/>
    <property type="match status" value="1"/>
</dbReference>
<accession>A0A4Y9S6E2</accession>